<dbReference type="GO" id="GO:0005536">
    <property type="term" value="F:D-glucose binding"/>
    <property type="evidence" value="ECO:0007669"/>
    <property type="project" value="InterPro"/>
</dbReference>
<dbReference type="Gene3D" id="3.40.367.20">
    <property type="match status" value="1"/>
</dbReference>
<dbReference type="UniPathway" id="UPA00109">
    <property type="reaction ID" value="UER00180"/>
</dbReference>
<comment type="caution">
    <text evidence="14">The sequence shown here is derived from an EMBL/GenBank/DDBJ whole genome shotgun (WGS) entry which is preliminary data.</text>
</comment>
<sequence length="487" mass="54369">MSSTSQQQQVFLDEVEHTFLVKQTQLNAMLQGFIQDMKSSLKTPGSTGLKMIPSFVTGYPTGDEKGTYLAVEISGIDIYVCQCILKGDHGKLAINQYQYKIPDDYTTGEDVHVLIEYVTDCVVDFLQRVGACLEDPVTMCISLGFAIQQTSLDHGIIVGLEHGFGYTNAIGCDIVDLFRFEERGLAVKIVAVANDTVCTLLAHAYQHPMTRIGIVHGAGTNCSYYDHIDNINMGDTTVSPSSSFYSSMTDDDDDDNRDMIINTEWCSFGGHHLPRNEFDIRVDEESNNQGIHLFEKMTTGMYLGELVRHVLVYLNQLGVISFFNNDDEDCLLDTPYHFDTSYMYVCEADQDNELNDTRVILEEMCQTGATSLNDRLIVKKVCSWVGQRAARLLGTNVASVVTYMVEQGIVDPNEEFAIAISGDIYEDYPNFHPRVCSTVRSMIDPHVASRLSVGIVKHSRIVGAAIVAMMAGKTNYHHRDYYCLLQS</sequence>
<comment type="pathway">
    <text evidence="1">Carbohydrate degradation; glycolysis; D-glyceraldehyde 3-phosphate and glycerone phosphate from D-glucose: step 1/4.</text>
</comment>
<dbReference type="GO" id="GO:0004340">
    <property type="term" value="F:glucokinase activity"/>
    <property type="evidence" value="ECO:0007669"/>
    <property type="project" value="TreeGrafter"/>
</dbReference>
<comment type="catalytic activity">
    <reaction evidence="10">
        <text>D-fructose + ATP = D-fructose 6-phosphate + ADP + H(+)</text>
        <dbReference type="Rhea" id="RHEA:16125"/>
        <dbReference type="ChEBI" id="CHEBI:15378"/>
        <dbReference type="ChEBI" id="CHEBI:30616"/>
        <dbReference type="ChEBI" id="CHEBI:37721"/>
        <dbReference type="ChEBI" id="CHEBI:61527"/>
        <dbReference type="ChEBI" id="CHEBI:456216"/>
        <dbReference type="EC" id="2.7.1.1"/>
    </reaction>
    <physiologicalReaction direction="left-to-right" evidence="10">
        <dbReference type="Rhea" id="RHEA:16126"/>
    </physiologicalReaction>
</comment>
<dbReference type="Gene3D" id="3.30.420.40">
    <property type="match status" value="1"/>
</dbReference>
<comment type="catalytic activity">
    <reaction evidence="9">
        <text>a D-hexose + ATP = a D-hexose 6-phosphate + ADP + H(+)</text>
        <dbReference type="Rhea" id="RHEA:22740"/>
        <dbReference type="ChEBI" id="CHEBI:4194"/>
        <dbReference type="ChEBI" id="CHEBI:15378"/>
        <dbReference type="ChEBI" id="CHEBI:30616"/>
        <dbReference type="ChEBI" id="CHEBI:229467"/>
        <dbReference type="ChEBI" id="CHEBI:456216"/>
        <dbReference type="EC" id="2.7.1.1"/>
    </reaction>
    <physiologicalReaction direction="left-to-right" evidence="9">
        <dbReference type="Rhea" id="RHEA:22741"/>
    </physiologicalReaction>
</comment>
<dbReference type="GO" id="GO:0006096">
    <property type="term" value="P:glycolytic process"/>
    <property type="evidence" value="ECO:0007669"/>
    <property type="project" value="UniProtKB-UniPathway"/>
</dbReference>
<evidence type="ECO:0000256" key="6">
    <source>
        <dbReference type="ARBA" id="ARBA00022777"/>
    </source>
</evidence>
<keyword evidence="5 11" id="KW-0547">Nucleotide-binding</keyword>
<keyword evidence="4 11" id="KW-0808">Transferase</keyword>
<dbReference type="Pfam" id="PF00349">
    <property type="entry name" value="Hexokinase_1"/>
    <property type="match status" value="1"/>
</dbReference>
<comment type="similarity">
    <text evidence="3 11">Belongs to the hexokinase family.</text>
</comment>
<comment type="pathway">
    <text evidence="2">Carbohydrate metabolism; hexose metabolism.</text>
</comment>
<accession>A0A1X2I869</accession>
<feature type="domain" description="Hexokinase N-terminal" evidence="12">
    <location>
        <begin position="12"/>
        <end position="205"/>
    </location>
</feature>
<name>A0A1X2I869_9FUNG</name>
<dbReference type="PROSITE" id="PS51748">
    <property type="entry name" value="HEXOKINASE_2"/>
    <property type="match status" value="1"/>
</dbReference>
<reference evidence="14 15" key="1">
    <citation type="submission" date="2016-07" db="EMBL/GenBank/DDBJ databases">
        <title>Pervasive Adenine N6-methylation of Active Genes in Fungi.</title>
        <authorList>
            <consortium name="DOE Joint Genome Institute"/>
            <person name="Mondo S.J."/>
            <person name="Dannebaum R.O."/>
            <person name="Kuo R.C."/>
            <person name="Labutti K."/>
            <person name="Haridas S."/>
            <person name="Kuo A."/>
            <person name="Salamov A."/>
            <person name="Ahrendt S.R."/>
            <person name="Lipzen A."/>
            <person name="Sullivan W."/>
            <person name="Andreopoulos W.B."/>
            <person name="Clum A."/>
            <person name="Lindquist E."/>
            <person name="Daum C."/>
            <person name="Ramamoorthy G.K."/>
            <person name="Gryganskyi A."/>
            <person name="Culley D."/>
            <person name="Magnuson J.K."/>
            <person name="James T.Y."/>
            <person name="O'Malley M.A."/>
            <person name="Stajich J.E."/>
            <person name="Spatafora J.W."/>
            <person name="Visel A."/>
            <person name="Grigoriev I.V."/>
        </authorList>
    </citation>
    <scope>NUCLEOTIDE SEQUENCE [LARGE SCALE GENOMIC DNA]</scope>
    <source>
        <strain evidence="14 15">NRRL 1336</strain>
    </source>
</reference>
<dbReference type="AlphaFoldDB" id="A0A1X2I869"/>
<evidence type="ECO:0000256" key="1">
    <source>
        <dbReference type="ARBA" id="ARBA00004888"/>
    </source>
</evidence>
<dbReference type="InterPro" id="IPR043129">
    <property type="entry name" value="ATPase_NBD"/>
</dbReference>
<dbReference type="Pfam" id="PF03727">
    <property type="entry name" value="Hexokinase_2"/>
    <property type="match status" value="1"/>
</dbReference>
<evidence type="ECO:0000259" key="13">
    <source>
        <dbReference type="Pfam" id="PF03727"/>
    </source>
</evidence>
<evidence type="ECO:0000256" key="9">
    <source>
        <dbReference type="ARBA" id="ARBA00044613"/>
    </source>
</evidence>
<keyword evidence="7 11" id="KW-0067">ATP-binding</keyword>
<keyword evidence="15" id="KW-1185">Reference proteome</keyword>
<dbReference type="PANTHER" id="PTHR19443:SF16">
    <property type="entry name" value="HEXOKINASE TYPE 1-RELATED"/>
    <property type="match status" value="1"/>
</dbReference>
<dbReference type="SUPFAM" id="SSF53067">
    <property type="entry name" value="Actin-like ATPase domain"/>
    <property type="match status" value="2"/>
</dbReference>
<dbReference type="GO" id="GO:0008865">
    <property type="term" value="F:fructokinase activity"/>
    <property type="evidence" value="ECO:0007669"/>
    <property type="project" value="TreeGrafter"/>
</dbReference>
<evidence type="ECO:0000313" key="14">
    <source>
        <dbReference type="EMBL" id="ORZ11476.1"/>
    </source>
</evidence>
<gene>
    <name evidence="14" type="ORF">BCR42DRAFT_421201</name>
</gene>
<keyword evidence="8 11" id="KW-0324">Glycolysis</keyword>
<dbReference type="GO" id="GO:0005829">
    <property type="term" value="C:cytosol"/>
    <property type="evidence" value="ECO:0007669"/>
    <property type="project" value="TreeGrafter"/>
</dbReference>
<dbReference type="InterPro" id="IPR001312">
    <property type="entry name" value="Hexokinase"/>
</dbReference>
<organism evidence="14 15">
    <name type="scientific">Absidia repens</name>
    <dbReference type="NCBI Taxonomy" id="90262"/>
    <lineage>
        <taxon>Eukaryota</taxon>
        <taxon>Fungi</taxon>
        <taxon>Fungi incertae sedis</taxon>
        <taxon>Mucoromycota</taxon>
        <taxon>Mucoromycotina</taxon>
        <taxon>Mucoromycetes</taxon>
        <taxon>Mucorales</taxon>
        <taxon>Cunninghamellaceae</taxon>
        <taxon>Absidia</taxon>
    </lineage>
</organism>
<protein>
    <recommendedName>
        <fullName evidence="11">Phosphotransferase</fullName>
        <ecNumber evidence="11">2.7.1.-</ecNumber>
    </recommendedName>
</protein>
<keyword evidence="6 11" id="KW-0418">Kinase</keyword>
<dbReference type="STRING" id="90262.A0A1X2I869"/>
<evidence type="ECO:0000256" key="4">
    <source>
        <dbReference type="ARBA" id="ARBA00022679"/>
    </source>
</evidence>
<feature type="domain" description="Hexokinase C-terminal" evidence="13">
    <location>
        <begin position="211"/>
        <end position="470"/>
    </location>
</feature>
<dbReference type="InterPro" id="IPR022673">
    <property type="entry name" value="Hexokinase_C"/>
</dbReference>
<evidence type="ECO:0000256" key="2">
    <source>
        <dbReference type="ARBA" id="ARBA00005028"/>
    </source>
</evidence>
<dbReference type="GO" id="GO:0006006">
    <property type="term" value="P:glucose metabolic process"/>
    <property type="evidence" value="ECO:0007669"/>
    <property type="project" value="TreeGrafter"/>
</dbReference>
<dbReference type="GO" id="GO:0005739">
    <property type="term" value="C:mitochondrion"/>
    <property type="evidence" value="ECO:0007669"/>
    <property type="project" value="TreeGrafter"/>
</dbReference>
<evidence type="ECO:0000256" key="8">
    <source>
        <dbReference type="ARBA" id="ARBA00023152"/>
    </source>
</evidence>
<dbReference type="PANTHER" id="PTHR19443">
    <property type="entry name" value="HEXOKINASE"/>
    <property type="match status" value="1"/>
</dbReference>
<evidence type="ECO:0000256" key="10">
    <source>
        <dbReference type="ARBA" id="ARBA00047905"/>
    </source>
</evidence>
<dbReference type="GO" id="GO:0001678">
    <property type="term" value="P:intracellular glucose homeostasis"/>
    <property type="evidence" value="ECO:0007669"/>
    <property type="project" value="InterPro"/>
</dbReference>
<evidence type="ECO:0000256" key="3">
    <source>
        <dbReference type="ARBA" id="ARBA00009225"/>
    </source>
</evidence>
<evidence type="ECO:0000256" key="11">
    <source>
        <dbReference type="RuleBase" id="RU362007"/>
    </source>
</evidence>
<dbReference type="Proteomes" id="UP000193560">
    <property type="component" value="Unassembled WGS sequence"/>
</dbReference>
<evidence type="ECO:0000259" key="12">
    <source>
        <dbReference type="Pfam" id="PF00349"/>
    </source>
</evidence>
<evidence type="ECO:0000313" key="15">
    <source>
        <dbReference type="Proteomes" id="UP000193560"/>
    </source>
</evidence>
<evidence type="ECO:0000256" key="5">
    <source>
        <dbReference type="ARBA" id="ARBA00022741"/>
    </source>
</evidence>
<dbReference type="InterPro" id="IPR022672">
    <property type="entry name" value="Hexokinase_N"/>
</dbReference>
<evidence type="ECO:0000256" key="7">
    <source>
        <dbReference type="ARBA" id="ARBA00022840"/>
    </source>
</evidence>
<proteinExistence type="inferred from homology"/>
<dbReference type="OrthoDB" id="419537at2759"/>
<dbReference type="EMBL" id="MCGE01000021">
    <property type="protein sequence ID" value="ORZ11476.1"/>
    <property type="molecule type" value="Genomic_DNA"/>
</dbReference>
<dbReference type="EC" id="2.7.1.-" evidence="11"/>
<dbReference type="GO" id="GO:0005524">
    <property type="term" value="F:ATP binding"/>
    <property type="evidence" value="ECO:0007669"/>
    <property type="project" value="UniProtKB-UniRule"/>
</dbReference>
<dbReference type="PRINTS" id="PR00475">
    <property type="entry name" value="HEXOKINASE"/>
</dbReference>